<feature type="repeat" description="ANK" evidence="2">
    <location>
        <begin position="946"/>
        <end position="978"/>
    </location>
</feature>
<dbReference type="Proteomes" id="UP000076881">
    <property type="component" value="Unassembled WGS sequence"/>
</dbReference>
<dbReference type="InterPro" id="IPR056884">
    <property type="entry name" value="NPHP3-like_N"/>
</dbReference>
<dbReference type="InterPro" id="IPR027417">
    <property type="entry name" value="P-loop_NTPase"/>
</dbReference>
<dbReference type="SUPFAM" id="SSF53167">
    <property type="entry name" value="Purine and uridine phosphorylases"/>
    <property type="match status" value="1"/>
</dbReference>
<accession>A0A168G2Y3</accession>
<feature type="domain" description="DUF7069" evidence="5">
    <location>
        <begin position="526"/>
        <end position="578"/>
    </location>
</feature>
<evidence type="ECO:0000259" key="6">
    <source>
        <dbReference type="Pfam" id="PF24883"/>
    </source>
</evidence>
<evidence type="ECO:0000259" key="4">
    <source>
        <dbReference type="Pfam" id="PF22939"/>
    </source>
</evidence>
<evidence type="ECO:0000256" key="3">
    <source>
        <dbReference type="SAM" id="Coils"/>
    </source>
</evidence>
<dbReference type="PROSITE" id="PS50297">
    <property type="entry name" value="ANK_REP_REGION"/>
    <property type="match status" value="5"/>
</dbReference>
<proteinExistence type="predicted"/>
<evidence type="ECO:0000313" key="8">
    <source>
        <dbReference type="Proteomes" id="UP000076881"/>
    </source>
</evidence>
<keyword evidence="1" id="KW-0677">Repeat</keyword>
<reference evidence="7 8" key="1">
    <citation type="journal article" date="2016" name="Genome Biol. Evol.">
        <title>Divergent and convergent evolution of fungal pathogenicity.</title>
        <authorList>
            <person name="Shang Y."/>
            <person name="Xiao G."/>
            <person name="Zheng P."/>
            <person name="Cen K."/>
            <person name="Zhan S."/>
            <person name="Wang C."/>
        </authorList>
    </citation>
    <scope>NUCLEOTIDE SEQUENCE [LARGE SCALE GENOMIC DNA]</scope>
    <source>
        <strain evidence="7 8">RCEF 1005</strain>
    </source>
</reference>
<feature type="repeat" description="ANK" evidence="2">
    <location>
        <begin position="910"/>
        <end position="942"/>
    </location>
</feature>
<comment type="caution">
    <text evidence="7">The sequence shown here is derived from an EMBL/GenBank/DDBJ whole genome shotgun (WGS) entry which is preliminary data.</text>
</comment>
<feature type="domain" description="Nephrocystin 3-like N-terminal" evidence="6">
    <location>
        <begin position="332"/>
        <end position="496"/>
    </location>
</feature>
<dbReference type="GO" id="GO:0009116">
    <property type="term" value="P:nucleoside metabolic process"/>
    <property type="evidence" value="ECO:0007669"/>
    <property type="project" value="InterPro"/>
</dbReference>
<dbReference type="SMART" id="SM00248">
    <property type="entry name" value="ANK"/>
    <property type="match status" value="6"/>
</dbReference>
<dbReference type="Gene3D" id="3.40.50.300">
    <property type="entry name" value="P-loop containing nucleotide triphosphate hydrolases"/>
    <property type="match status" value="1"/>
</dbReference>
<dbReference type="SUPFAM" id="SSF48403">
    <property type="entry name" value="Ankyrin repeat"/>
    <property type="match status" value="1"/>
</dbReference>
<dbReference type="PANTHER" id="PTHR46082">
    <property type="entry name" value="ATP/GTP-BINDING PROTEIN-RELATED"/>
    <property type="match status" value="1"/>
</dbReference>
<dbReference type="InterPro" id="IPR053137">
    <property type="entry name" value="NLR-like"/>
</dbReference>
<dbReference type="Gene3D" id="1.25.40.20">
    <property type="entry name" value="Ankyrin repeat-containing domain"/>
    <property type="match status" value="2"/>
</dbReference>
<feature type="repeat" description="ANK" evidence="2">
    <location>
        <begin position="876"/>
        <end position="908"/>
    </location>
</feature>
<dbReference type="PANTHER" id="PTHR46082:SF11">
    <property type="entry name" value="AAA+ ATPASE DOMAIN-CONTAINING PROTEIN-RELATED"/>
    <property type="match status" value="1"/>
</dbReference>
<evidence type="ECO:0000256" key="2">
    <source>
        <dbReference type="PROSITE-ProRule" id="PRU00023"/>
    </source>
</evidence>
<name>A0A168G2Y3_CORDF</name>
<gene>
    <name evidence="7" type="ORF">LEL_05634</name>
</gene>
<dbReference type="EMBL" id="AZHF01000004">
    <property type="protein sequence ID" value="OAA75950.1"/>
    <property type="molecule type" value="Genomic_DNA"/>
</dbReference>
<keyword evidence="2" id="KW-0040">ANK repeat</keyword>
<dbReference type="Pfam" id="PF23239">
    <property type="entry name" value="DUF7069"/>
    <property type="match status" value="1"/>
</dbReference>
<dbReference type="InterPro" id="IPR035994">
    <property type="entry name" value="Nucleoside_phosphorylase_sf"/>
</dbReference>
<dbReference type="InterPro" id="IPR002110">
    <property type="entry name" value="Ankyrin_rpt"/>
</dbReference>
<dbReference type="PRINTS" id="PR01415">
    <property type="entry name" value="ANKYRIN"/>
</dbReference>
<dbReference type="Pfam" id="PF22939">
    <property type="entry name" value="WHD_GPIID"/>
    <property type="match status" value="1"/>
</dbReference>
<dbReference type="Pfam" id="PF00023">
    <property type="entry name" value="Ank"/>
    <property type="match status" value="1"/>
</dbReference>
<organism evidence="7 8">
    <name type="scientific">Akanthomyces lecanii RCEF 1005</name>
    <dbReference type="NCBI Taxonomy" id="1081108"/>
    <lineage>
        <taxon>Eukaryota</taxon>
        <taxon>Fungi</taxon>
        <taxon>Dikarya</taxon>
        <taxon>Ascomycota</taxon>
        <taxon>Pezizomycotina</taxon>
        <taxon>Sordariomycetes</taxon>
        <taxon>Hypocreomycetidae</taxon>
        <taxon>Hypocreales</taxon>
        <taxon>Cordycipitaceae</taxon>
        <taxon>Akanthomyces</taxon>
        <taxon>Cordyceps confragosa</taxon>
    </lineage>
</organism>
<dbReference type="AlphaFoldDB" id="A0A168G2Y3"/>
<dbReference type="STRING" id="1081108.A0A168G2Y3"/>
<feature type="repeat" description="ANK" evidence="2">
    <location>
        <begin position="844"/>
        <end position="876"/>
    </location>
</feature>
<dbReference type="InterPro" id="IPR055497">
    <property type="entry name" value="DUF7069"/>
</dbReference>
<dbReference type="InterPro" id="IPR054471">
    <property type="entry name" value="GPIID_WHD"/>
</dbReference>
<keyword evidence="3" id="KW-0175">Coiled coil</keyword>
<feature type="coiled-coil region" evidence="3">
    <location>
        <begin position="265"/>
        <end position="299"/>
    </location>
</feature>
<evidence type="ECO:0000259" key="5">
    <source>
        <dbReference type="Pfam" id="PF23239"/>
    </source>
</evidence>
<sequence length="1065" mass="117677">MAKRTAPGDGEIAGHYAKKERKLNDKNSLQIRDIAPKPYFNNADYTIGWICALSIEYVAAQAFLDNTHEKPDRLSLHDKNHYTLGQMGKHNVVIAVLPAGSYGTTSAATVASEMMHSFPNVRIGLMVGIGGGAPSRKDDIRLGDIVVSCPQVSRPARDENEDQILIHYGTIASGNKLIKNAEFRDALSESHGILCVEMEAAGLMDPFPCIVIRGICDYSDTHKNKEWQRYAAMVAAAYARDLLSEIVPSRVESEARMADIMSSIMKVAEEHLDTTKKQLEVAEKQLQVQENTAKNQLSNDEQRCHQTFRLVVGARDATYDWYKDRVKERVEDTCLWFHRHEHFQKWLKQDSGPLLVSADPGCGKSVLAKYLIDHVLPRSATICYFFFKDQDQNTIRQALCAILHQLFSQRPSLIKYAMPRFREDGEKLIHSTKSLWRVFHDATSDPDAGPTIIVLDALDECAESDFGDLVQRVTRQFDRAGEDFHRGSLRYLMTCRPYEQIVSEFNGLLHTFSDIRVPGEEESEAIRKEVDRVITYRVALLKESKKLSGPVATHLEKALKAHGHRTYLWIYLVFDHLQRQNLIKTEKAINEIVNTLPENVSQAYEMILNRCDGTERRLVRNALGITLAAARPLKLAELNIALKINMKTNSFDDLDLEEDCDFQARLRSACGLFLSVHHDRVYFLHQTAREFLLQHSTEVVTTTTTTAAAATTPRATDMSKSWHQSFTMPSAHDILARACVCLLNLPGYHIGILCSSETEAESSHENYGYSSLGADAESFLESRIGQFFSYAAIHWATHFREANVAADATIMSAAVSICDVNTQLFKGWSELSRSYNAGCTVPSQAAASLAVASFHGHVGMVKRLLADGVDVNVRAKSGSPLHLAARKGYDEVMRLLLAHGADANATLQFDHQTPLLDAVCGGNVGIARLLLDHGATVNINAASRTHGPTALPIAVTNGHAPLTALLLERGANIEAQDGYGCTVLQIAIANEDAVLVALLLDRGADTEARDLRGWTTLMAAAADGSANLVELLLEKGANRSAKNSEGQTPRALALEEGHGAVAQML</sequence>
<feature type="repeat" description="ANK" evidence="2">
    <location>
        <begin position="1012"/>
        <end position="1044"/>
    </location>
</feature>
<dbReference type="SUPFAM" id="SSF52540">
    <property type="entry name" value="P-loop containing nucleoside triphosphate hydrolases"/>
    <property type="match status" value="1"/>
</dbReference>
<protein>
    <submittedName>
        <fullName evidence="7">Ankyrin repeat-containing domain protein</fullName>
    </submittedName>
</protein>
<keyword evidence="8" id="KW-1185">Reference proteome</keyword>
<dbReference type="GO" id="GO:0003824">
    <property type="term" value="F:catalytic activity"/>
    <property type="evidence" value="ECO:0007669"/>
    <property type="project" value="InterPro"/>
</dbReference>
<dbReference type="PROSITE" id="PS50088">
    <property type="entry name" value="ANK_REPEAT"/>
    <property type="match status" value="6"/>
</dbReference>
<evidence type="ECO:0000313" key="7">
    <source>
        <dbReference type="EMBL" id="OAA75950.1"/>
    </source>
</evidence>
<evidence type="ECO:0000256" key="1">
    <source>
        <dbReference type="ARBA" id="ARBA00022737"/>
    </source>
</evidence>
<dbReference type="OrthoDB" id="163438at2759"/>
<dbReference type="Pfam" id="PF12796">
    <property type="entry name" value="Ank_2"/>
    <property type="match status" value="2"/>
</dbReference>
<feature type="repeat" description="ANK" evidence="2">
    <location>
        <begin position="979"/>
        <end position="1011"/>
    </location>
</feature>
<dbReference type="InterPro" id="IPR036770">
    <property type="entry name" value="Ankyrin_rpt-contain_sf"/>
</dbReference>
<feature type="domain" description="GPI inositol-deacylase winged helix" evidence="4">
    <location>
        <begin position="615"/>
        <end position="697"/>
    </location>
</feature>
<dbReference type="Gene3D" id="3.40.50.1580">
    <property type="entry name" value="Nucleoside phosphorylase domain"/>
    <property type="match status" value="2"/>
</dbReference>
<dbReference type="Pfam" id="PF24883">
    <property type="entry name" value="NPHP3_N"/>
    <property type="match status" value="1"/>
</dbReference>